<evidence type="ECO:0000313" key="3">
    <source>
        <dbReference type="Proteomes" id="UP001177023"/>
    </source>
</evidence>
<sequence>MLRPLLLLGLLTFCRTDHGYLPRPVDWVYRGNEIDAGLDEEKEKAIARRPGIFYSGLLDPVSSYTIESRRLLEKRSGPNFVVRGIDADDFSKWQVSNIINPVRPGK</sequence>
<gene>
    <name evidence="2" type="ORF">MSPICULIGERA_LOCUS16944</name>
</gene>
<feature type="signal peptide" evidence="1">
    <location>
        <begin position="1"/>
        <end position="16"/>
    </location>
</feature>
<evidence type="ECO:0000256" key="1">
    <source>
        <dbReference type="SAM" id="SignalP"/>
    </source>
</evidence>
<organism evidence="2 3">
    <name type="scientific">Mesorhabditis spiculigera</name>
    <dbReference type="NCBI Taxonomy" id="96644"/>
    <lineage>
        <taxon>Eukaryota</taxon>
        <taxon>Metazoa</taxon>
        <taxon>Ecdysozoa</taxon>
        <taxon>Nematoda</taxon>
        <taxon>Chromadorea</taxon>
        <taxon>Rhabditida</taxon>
        <taxon>Rhabditina</taxon>
        <taxon>Rhabditomorpha</taxon>
        <taxon>Rhabditoidea</taxon>
        <taxon>Rhabditidae</taxon>
        <taxon>Mesorhabditinae</taxon>
        <taxon>Mesorhabditis</taxon>
    </lineage>
</organism>
<evidence type="ECO:0000313" key="2">
    <source>
        <dbReference type="EMBL" id="CAJ0578702.1"/>
    </source>
</evidence>
<protein>
    <submittedName>
        <fullName evidence="2">Uncharacterized protein</fullName>
    </submittedName>
</protein>
<keyword evidence="3" id="KW-1185">Reference proteome</keyword>
<dbReference type="AlphaFoldDB" id="A0AA36G4H0"/>
<proteinExistence type="predicted"/>
<dbReference type="EMBL" id="CATQJA010002654">
    <property type="protein sequence ID" value="CAJ0578702.1"/>
    <property type="molecule type" value="Genomic_DNA"/>
</dbReference>
<feature type="chain" id="PRO_5041333707" evidence="1">
    <location>
        <begin position="17"/>
        <end position="106"/>
    </location>
</feature>
<keyword evidence="1" id="KW-0732">Signal</keyword>
<comment type="caution">
    <text evidence="2">The sequence shown here is derived from an EMBL/GenBank/DDBJ whole genome shotgun (WGS) entry which is preliminary data.</text>
</comment>
<reference evidence="2" key="1">
    <citation type="submission" date="2023-06" db="EMBL/GenBank/DDBJ databases">
        <authorList>
            <person name="Delattre M."/>
        </authorList>
    </citation>
    <scope>NUCLEOTIDE SEQUENCE</scope>
    <source>
        <strain evidence="2">AF72</strain>
    </source>
</reference>
<accession>A0AA36G4H0</accession>
<feature type="non-terminal residue" evidence="2">
    <location>
        <position position="1"/>
    </location>
</feature>
<name>A0AA36G4H0_9BILA</name>
<dbReference type="Proteomes" id="UP001177023">
    <property type="component" value="Unassembled WGS sequence"/>
</dbReference>